<accession>A0A4Y8UMU5</accession>
<feature type="domain" description="CHAT" evidence="1">
    <location>
        <begin position="422"/>
        <end position="759"/>
    </location>
</feature>
<comment type="caution">
    <text evidence="2">The sequence shown here is derived from an EMBL/GenBank/DDBJ whole genome shotgun (WGS) entry which is preliminary data.</text>
</comment>
<dbReference type="InterPro" id="IPR018247">
    <property type="entry name" value="EF_Hand_1_Ca_BS"/>
</dbReference>
<dbReference type="PANTHER" id="PTHR10098">
    <property type="entry name" value="RAPSYN-RELATED"/>
    <property type="match status" value="1"/>
</dbReference>
<evidence type="ECO:0000313" key="3">
    <source>
        <dbReference type="Proteomes" id="UP000297872"/>
    </source>
</evidence>
<dbReference type="RefSeq" id="WP_134844694.1">
    <property type="nucleotide sequence ID" value="NZ_SGVY01000091.1"/>
</dbReference>
<dbReference type="EMBL" id="SGVY01000091">
    <property type="protein sequence ID" value="TFH69768.1"/>
    <property type="molecule type" value="Genomic_DNA"/>
</dbReference>
<keyword evidence="3" id="KW-1185">Reference proteome</keyword>
<dbReference type="InterPro" id="IPR024983">
    <property type="entry name" value="CHAT_dom"/>
</dbReference>
<evidence type="ECO:0000259" key="1">
    <source>
        <dbReference type="Pfam" id="PF12770"/>
    </source>
</evidence>
<dbReference type="Gene3D" id="1.25.40.10">
    <property type="entry name" value="Tetratricopeptide repeat domain"/>
    <property type="match status" value="1"/>
</dbReference>
<dbReference type="OrthoDB" id="9771112at2"/>
<gene>
    <name evidence="2" type="ORF">EXN75_16805</name>
</gene>
<dbReference type="Pfam" id="PF12770">
    <property type="entry name" value="CHAT"/>
    <property type="match status" value="1"/>
</dbReference>
<dbReference type="AlphaFoldDB" id="A0A4Y8UMU5"/>
<dbReference type="PANTHER" id="PTHR10098:SF108">
    <property type="entry name" value="TETRATRICOPEPTIDE REPEAT PROTEIN 28"/>
    <property type="match status" value="1"/>
</dbReference>
<dbReference type="GeneID" id="302996915"/>
<evidence type="ECO:0000313" key="2">
    <source>
        <dbReference type="EMBL" id="TFH69768.1"/>
    </source>
</evidence>
<reference evidence="2 3" key="1">
    <citation type="submission" date="2019-02" db="EMBL/GenBank/DDBJ databases">
        <title>Draft Genome Sequence of the Prevotella sp. BCRC 81118, Isolated from Human Feces.</title>
        <authorList>
            <person name="Huang C.-H."/>
        </authorList>
    </citation>
    <scope>NUCLEOTIDE SEQUENCE [LARGE SCALE GENOMIC DNA]</scope>
    <source>
        <strain evidence="2 3">BCRC 81118</strain>
    </source>
</reference>
<dbReference type="InterPro" id="IPR011990">
    <property type="entry name" value="TPR-like_helical_dom_sf"/>
</dbReference>
<sequence>MELAGRIYFKNSLYAQAKETYEKYLKISINYDMFKDSLFVDCNAFTQLAECENVLGNYQNAEEYFAIADSLFTNFSQQGKYKYIHFLLLNKRGNNLIMLGERELAMECFERAAQIETGKNDERSKLITMNNQACLLLKEGCQEAYEQAYQIFLLICQEYEKLGLKKSQMYGTSKTNCAFCEMNLGKGTEGLKSINEGIAILESLGKTKDLNYFVALITRIGLLGMTDDLYNIEKYSLQLSDYVSGQLHDVFPYLTEKNRSAFFEKLTSWGTFLLPTLAEEYKTPVLLKALYNSILQTRGILLNSTLNIDRILRKSSNDEYKSLYNQYMEAKKRKIDYAIQEKLERKILEILPSQGDFLKDMSINVDSVREHLGYRDIAVEFLAVENVDDEDSCYYALTLKHNDSIPHIYKICSNIELRDICQQPLGTLYDKVWGTLSNELQGVSNVYFAVDGDFHKIPIEYYPDYEGKSLFDKKQCFRLSSTREIVKQKTIHPQNIKDVVIYGDIDYDYSENIADSVAVQDEVDYIEYVDSVDAERGALDLFLPLKGTKYEMEQITAILKKKGLTPICRRGEEATEESVKALSYNSPTWLHIGTHGFYSAEPVTYDENDEDEEHAEYQSTEENVLSKSAMVFAGANNTLLEGNSDSNHDGFLTAYEMSTLDLSKTDMVVMSACESGLGDIGSEGVFGLQRGVKKAGANSILMTLNKVNDHATTLFMVRFYQGLIDGLSKNRALLDAQEYLKNAEGGKWNDMKYWASFVLLDGLN</sequence>
<organism evidence="2 3">
    <name type="scientific">Segatella hominis</name>
    <dbReference type="NCBI Taxonomy" id="2518605"/>
    <lineage>
        <taxon>Bacteria</taxon>
        <taxon>Pseudomonadati</taxon>
        <taxon>Bacteroidota</taxon>
        <taxon>Bacteroidia</taxon>
        <taxon>Bacteroidales</taxon>
        <taxon>Prevotellaceae</taxon>
        <taxon>Segatella</taxon>
    </lineage>
</organism>
<dbReference type="Proteomes" id="UP000297872">
    <property type="component" value="Unassembled WGS sequence"/>
</dbReference>
<proteinExistence type="predicted"/>
<protein>
    <submittedName>
        <fullName evidence="2">CHAT domain-containing protein</fullName>
    </submittedName>
</protein>
<dbReference type="SUPFAM" id="SSF48452">
    <property type="entry name" value="TPR-like"/>
    <property type="match status" value="1"/>
</dbReference>
<name>A0A4Y8UMU5_9BACT</name>
<dbReference type="PROSITE" id="PS00018">
    <property type="entry name" value="EF_HAND_1"/>
    <property type="match status" value="1"/>
</dbReference>